<dbReference type="PANTHER" id="PTHR43343:SF3">
    <property type="entry name" value="PROTEASE DO-LIKE 8, CHLOROPLASTIC"/>
    <property type="match status" value="1"/>
</dbReference>
<dbReference type="InterPro" id="IPR009003">
    <property type="entry name" value="Peptidase_S1_PA"/>
</dbReference>
<dbReference type="GO" id="GO:0006508">
    <property type="term" value="P:proteolysis"/>
    <property type="evidence" value="ECO:0007669"/>
    <property type="project" value="UniProtKB-KW"/>
</dbReference>
<keyword evidence="5" id="KW-0720">Serine protease</keyword>
<keyword evidence="4" id="KW-0378">Hydrolase</keyword>
<dbReference type="RefSeq" id="WP_070727360.1">
    <property type="nucleotide sequence ID" value="NZ_MDZB01000098.1"/>
</dbReference>
<dbReference type="PROSITE" id="PS50106">
    <property type="entry name" value="PDZ"/>
    <property type="match status" value="1"/>
</dbReference>
<feature type="active site" description="Charge relay system" evidence="6">
    <location>
        <position position="144"/>
    </location>
</feature>
<evidence type="ECO:0000256" key="2">
    <source>
        <dbReference type="ARBA" id="ARBA00022729"/>
    </source>
</evidence>
<keyword evidence="2" id="KW-0732">Signal</keyword>
<comment type="caution">
    <text evidence="9">The sequence shown here is derived from an EMBL/GenBank/DDBJ whole genome shotgun (WGS) entry which is preliminary data.</text>
</comment>
<feature type="binding site" evidence="7">
    <location>
        <position position="174"/>
    </location>
    <ligand>
        <name>substrate</name>
    </ligand>
</feature>
<feature type="active site" description="Charge relay system" evidence="6">
    <location>
        <position position="253"/>
    </location>
</feature>
<dbReference type="AlphaFoldDB" id="A0A1G1T5Y4"/>
<dbReference type="EMBL" id="MDZB01000098">
    <property type="protein sequence ID" value="OGX86290.1"/>
    <property type="molecule type" value="Genomic_DNA"/>
</dbReference>
<dbReference type="Pfam" id="PF13180">
    <property type="entry name" value="PDZ_2"/>
    <property type="match status" value="1"/>
</dbReference>
<evidence type="ECO:0000256" key="6">
    <source>
        <dbReference type="PIRSR" id="PIRSR611782-1"/>
    </source>
</evidence>
<keyword evidence="1" id="KW-0645">Protease</keyword>
<dbReference type="Pfam" id="PF13365">
    <property type="entry name" value="Trypsin_2"/>
    <property type="match status" value="1"/>
</dbReference>
<evidence type="ECO:0000259" key="8">
    <source>
        <dbReference type="PROSITE" id="PS50106"/>
    </source>
</evidence>
<reference evidence="9 10" key="1">
    <citation type="submission" date="2016-08" db="EMBL/GenBank/DDBJ databases">
        <title>Hymenobacter coccineus sp. nov., Hymenobacter lapidarius sp. nov. and Hymenobacter glacialis sp. nov., isolated from Antarctic soil.</title>
        <authorList>
            <person name="Sedlacek I."/>
            <person name="Kralova S."/>
            <person name="Kyrova K."/>
            <person name="Maslanova I."/>
            <person name="Stankova E."/>
            <person name="Vrbovska V."/>
            <person name="Nemec M."/>
            <person name="Bartak M."/>
            <person name="Svec P."/>
            <person name="Busse H.-J."/>
            <person name="Pantucek R."/>
        </authorList>
    </citation>
    <scope>NUCLEOTIDE SEQUENCE [LARGE SCALE GENOMIC DNA]</scope>
    <source>
        <strain evidence="9 10">CCM 8643</strain>
    </source>
</reference>
<keyword evidence="3" id="KW-0677">Repeat</keyword>
<dbReference type="InterPro" id="IPR036034">
    <property type="entry name" value="PDZ_sf"/>
</dbReference>
<protein>
    <submittedName>
        <fullName evidence="9">Deoxyribonuclease HsdR</fullName>
    </submittedName>
</protein>
<feature type="active site" description="Charge relay system" evidence="6">
    <location>
        <position position="174"/>
    </location>
</feature>
<evidence type="ECO:0000256" key="3">
    <source>
        <dbReference type="ARBA" id="ARBA00022737"/>
    </source>
</evidence>
<feature type="binding site" evidence="7">
    <location>
        <position position="144"/>
    </location>
    <ligand>
        <name>substrate</name>
    </ligand>
</feature>
<dbReference type="NCBIfam" id="TIGR02037">
    <property type="entry name" value="degP_htrA_DO"/>
    <property type="match status" value="1"/>
</dbReference>
<dbReference type="Proteomes" id="UP000176294">
    <property type="component" value="Unassembled WGS sequence"/>
</dbReference>
<name>A0A1G1T5Y4_9BACT</name>
<proteinExistence type="predicted"/>
<feature type="binding site" evidence="7">
    <location>
        <position position="80"/>
    </location>
    <ligand>
        <name>substrate</name>
    </ligand>
</feature>
<sequence length="507" mass="53509">MQAKQMMLGLLGSAILGGGVAVGGYKLLEPAPVAPQAVSADPQVRYTSEMRSSAYAVPEGLNFVAAAAAVTPAVVHVMTEYAAPAVDRRQQQMDPFLRQFFGDQLEQFQGQMPPGHPQVPRGGGQGSGSGVIIAANGYIVTNNHVIDKASKIEVVLDDKRKFEAELVGADPNTDLAVLKVKADNLPFVKYGNSDDVRVGQWVLAVGNPFNLNSTVTAGIISAKGRNIDILRRKDNMGIESFIQTDAVVNPGNSGGALVNLNGDLIGINSAIASHTGSFEGYAFAIPSSLASKVVDDLLKYKVVQRALLGVQIQEVDARLASEKKLATLNGVYVQGFSESSAAAAAGLKAGDIITKINGASVNTSSQLQEQVARFRPGDKIKVNFLRGTAANEVTAVLRNATGTTSVVREEPASATVKYEGATLSPVPAREQNKLGLEGGAQISGIKGSNFRETGIADGFIITRIDKNQVNNPADVKKYLDEAREKSGALVEGVYPDGRKAYYPIGQE</sequence>
<evidence type="ECO:0000313" key="10">
    <source>
        <dbReference type="Proteomes" id="UP000176294"/>
    </source>
</evidence>
<evidence type="ECO:0000256" key="4">
    <source>
        <dbReference type="ARBA" id="ARBA00022801"/>
    </source>
</evidence>
<dbReference type="InterPro" id="IPR001940">
    <property type="entry name" value="Peptidase_S1C"/>
</dbReference>
<dbReference type="InterPro" id="IPR051201">
    <property type="entry name" value="Chloro_Bact_Ser_Proteases"/>
</dbReference>
<dbReference type="Gene3D" id="2.30.42.10">
    <property type="match status" value="1"/>
</dbReference>
<dbReference type="Gene3D" id="2.40.10.120">
    <property type="match status" value="1"/>
</dbReference>
<evidence type="ECO:0000256" key="1">
    <source>
        <dbReference type="ARBA" id="ARBA00022670"/>
    </source>
</evidence>
<dbReference type="PANTHER" id="PTHR43343">
    <property type="entry name" value="PEPTIDASE S12"/>
    <property type="match status" value="1"/>
</dbReference>
<evidence type="ECO:0000256" key="7">
    <source>
        <dbReference type="PIRSR" id="PIRSR611782-2"/>
    </source>
</evidence>
<dbReference type="InterPro" id="IPR001478">
    <property type="entry name" value="PDZ"/>
</dbReference>
<keyword evidence="10" id="KW-1185">Reference proteome</keyword>
<organism evidence="9 10">
    <name type="scientific">Hymenobacter lapidarius</name>
    <dbReference type="NCBI Taxonomy" id="1908237"/>
    <lineage>
        <taxon>Bacteria</taxon>
        <taxon>Pseudomonadati</taxon>
        <taxon>Bacteroidota</taxon>
        <taxon>Cytophagia</taxon>
        <taxon>Cytophagales</taxon>
        <taxon>Hymenobacteraceae</taxon>
        <taxon>Hymenobacter</taxon>
    </lineage>
</organism>
<evidence type="ECO:0000313" key="9">
    <source>
        <dbReference type="EMBL" id="OGX86290.1"/>
    </source>
</evidence>
<feature type="binding site" evidence="7">
    <location>
        <begin position="251"/>
        <end position="253"/>
    </location>
    <ligand>
        <name>substrate</name>
    </ligand>
</feature>
<dbReference type="SUPFAM" id="SSF50494">
    <property type="entry name" value="Trypsin-like serine proteases"/>
    <property type="match status" value="1"/>
</dbReference>
<evidence type="ECO:0000256" key="5">
    <source>
        <dbReference type="ARBA" id="ARBA00022825"/>
    </source>
</evidence>
<accession>A0A1G1T5Y4</accession>
<dbReference type="SMART" id="SM00228">
    <property type="entry name" value="PDZ"/>
    <property type="match status" value="1"/>
</dbReference>
<dbReference type="SUPFAM" id="SSF50156">
    <property type="entry name" value="PDZ domain-like"/>
    <property type="match status" value="1"/>
</dbReference>
<dbReference type="GO" id="GO:0004252">
    <property type="term" value="F:serine-type endopeptidase activity"/>
    <property type="evidence" value="ECO:0007669"/>
    <property type="project" value="InterPro"/>
</dbReference>
<feature type="domain" description="PDZ" evidence="8">
    <location>
        <begin position="297"/>
        <end position="412"/>
    </location>
</feature>
<dbReference type="STRING" id="1908237.BEN47_01695"/>
<gene>
    <name evidence="9" type="ORF">BEN47_01695</name>
</gene>
<dbReference type="InterPro" id="IPR011782">
    <property type="entry name" value="Pept_S1C_Do"/>
</dbReference>
<dbReference type="PRINTS" id="PR00834">
    <property type="entry name" value="PROTEASES2C"/>
</dbReference>